<keyword evidence="2" id="KW-0238">DNA-binding</keyword>
<dbReference type="Gene3D" id="1.10.10.10">
    <property type="entry name" value="Winged helix-like DNA-binding domain superfamily/Winged helix DNA-binding domain"/>
    <property type="match status" value="1"/>
</dbReference>
<dbReference type="SMART" id="SM01134">
    <property type="entry name" value="DeoRC"/>
    <property type="match status" value="1"/>
</dbReference>
<dbReference type="RefSeq" id="WP_118277185.1">
    <property type="nucleotide sequence ID" value="NZ_AP019695.1"/>
</dbReference>
<dbReference type="InterPro" id="IPR037171">
    <property type="entry name" value="NagB/RpiA_transferase-like"/>
</dbReference>
<dbReference type="Pfam" id="PF08220">
    <property type="entry name" value="HTH_DeoR"/>
    <property type="match status" value="1"/>
</dbReference>
<keyword evidence="6" id="KW-1185">Reference proteome</keyword>
<dbReference type="PROSITE" id="PS51000">
    <property type="entry name" value="HTH_DEOR_2"/>
    <property type="match status" value="1"/>
</dbReference>
<evidence type="ECO:0000313" key="6">
    <source>
        <dbReference type="Proteomes" id="UP000464754"/>
    </source>
</evidence>
<reference evidence="6" key="1">
    <citation type="submission" date="2019-05" db="EMBL/GenBank/DDBJ databases">
        <title>Complete genome sequencing of Absiella argi strain JCM 30884.</title>
        <authorList>
            <person name="Sakamoto M."/>
            <person name="Murakami T."/>
            <person name="Mori H."/>
        </authorList>
    </citation>
    <scope>NUCLEOTIDE SEQUENCE [LARGE SCALE GENOMIC DNA]</scope>
    <source>
        <strain evidence="6">JCM 30884</strain>
    </source>
</reference>
<dbReference type="InterPro" id="IPR036390">
    <property type="entry name" value="WH_DNA-bd_sf"/>
</dbReference>
<dbReference type="PROSITE" id="PS00894">
    <property type="entry name" value="HTH_DEOR_1"/>
    <property type="match status" value="1"/>
</dbReference>
<keyword evidence="3" id="KW-0804">Transcription</keyword>
<dbReference type="InterPro" id="IPR018356">
    <property type="entry name" value="Tscrpt_reg_HTH_DeoR_CS"/>
</dbReference>
<dbReference type="Gene3D" id="3.40.50.1360">
    <property type="match status" value="1"/>
</dbReference>
<dbReference type="PANTHER" id="PTHR30363:SF44">
    <property type="entry name" value="AGA OPERON TRANSCRIPTIONAL REPRESSOR-RELATED"/>
    <property type="match status" value="1"/>
</dbReference>
<evidence type="ECO:0000256" key="1">
    <source>
        <dbReference type="ARBA" id="ARBA00023015"/>
    </source>
</evidence>
<dbReference type="Pfam" id="PF00455">
    <property type="entry name" value="DeoRC"/>
    <property type="match status" value="1"/>
</dbReference>
<dbReference type="AlphaFoldDB" id="A0A6N4TG11"/>
<dbReference type="GO" id="GO:0003700">
    <property type="term" value="F:DNA-binding transcription factor activity"/>
    <property type="evidence" value="ECO:0007669"/>
    <property type="project" value="InterPro"/>
</dbReference>
<protein>
    <submittedName>
        <fullName evidence="5">DeoR family transcriptional regulator</fullName>
    </submittedName>
</protein>
<dbReference type="SMART" id="SM00420">
    <property type="entry name" value="HTH_DEOR"/>
    <property type="match status" value="1"/>
</dbReference>
<evidence type="ECO:0000256" key="2">
    <source>
        <dbReference type="ARBA" id="ARBA00023125"/>
    </source>
</evidence>
<feature type="domain" description="HTH deoR-type" evidence="4">
    <location>
        <begin position="5"/>
        <end position="60"/>
    </location>
</feature>
<dbReference type="InterPro" id="IPR014036">
    <property type="entry name" value="DeoR-like_C"/>
</dbReference>
<dbReference type="Proteomes" id="UP000464754">
    <property type="component" value="Chromosome"/>
</dbReference>
<name>A0A6N4TG11_9FIRM</name>
<dbReference type="InterPro" id="IPR050313">
    <property type="entry name" value="Carb_Metab_HTH_regulators"/>
</dbReference>
<accession>A0A6N4TG11</accession>
<sequence>MSKNTETRRNEIYSLLVSSGKVKVKELAQYFHVTMETIRKDLNIMEDRGLLIKNHGGAEVLNEFYQLPLDIKITEHSLEKQKIAKAALPFIKDNSIIFLDPGSTTLYLAKYLRLKKGLTIVTNSLAIAQIVSETNHELLFAGGKLQKQGKSFVGPFTTAIIDSIVIDTAFMSCDGFMDGPTTFSHEEMEVKKHVINRSTQKILLSDSSKFSKHSTYTFAKCSDYDYLICDDIKNQDKKRIEGIKSIIIAET</sequence>
<dbReference type="PRINTS" id="PR00037">
    <property type="entry name" value="HTHLACR"/>
</dbReference>
<gene>
    <name evidence="5" type="ORF">Aargi30884_04640</name>
</gene>
<keyword evidence="1" id="KW-0805">Transcription regulation</keyword>
<dbReference type="KEGG" id="aarg:Aargi30884_04640"/>
<dbReference type="InterPro" id="IPR036388">
    <property type="entry name" value="WH-like_DNA-bd_sf"/>
</dbReference>
<dbReference type="PANTHER" id="PTHR30363">
    <property type="entry name" value="HTH-TYPE TRANSCRIPTIONAL REGULATOR SRLR-RELATED"/>
    <property type="match status" value="1"/>
</dbReference>
<evidence type="ECO:0000256" key="3">
    <source>
        <dbReference type="ARBA" id="ARBA00023163"/>
    </source>
</evidence>
<organism evidence="5 6">
    <name type="scientific">Amedibacterium intestinale</name>
    <dbReference type="NCBI Taxonomy" id="2583452"/>
    <lineage>
        <taxon>Bacteria</taxon>
        <taxon>Bacillati</taxon>
        <taxon>Bacillota</taxon>
        <taxon>Erysipelotrichia</taxon>
        <taxon>Erysipelotrichales</taxon>
        <taxon>Erysipelotrichaceae</taxon>
        <taxon>Amedibacterium</taxon>
    </lineage>
</organism>
<proteinExistence type="predicted"/>
<dbReference type="SUPFAM" id="SSF46785">
    <property type="entry name" value="Winged helix' DNA-binding domain"/>
    <property type="match status" value="1"/>
</dbReference>
<evidence type="ECO:0000313" key="5">
    <source>
        <dbReference type="EMBL" id="BBK21561.1"/>
    </source>
</evidence>
<dbReference type="GO" id="GO:0003677">
    <property type="term" value="F:DNA binding"/>
    <property type="evidence" value="ECO:0007669"/>
    <property type="project" value="UniProtKB-KW"/>
</dbReference>
<dbReference type="SUPFAM" id="SSF100950">
    <property type="entry name" value="NagB/RpiA/CoA transferase-like"/>
    <property type="match status" value="1"/>
</dbReference>
<evidence type="ECO:0000259" key="4">
    <source>
        <dbReference type="PROSITE" id="PS51000"/>
    </source>
</evidence>
<dbReference type="EMBL" id="AP019695">
    <property type="protein sequence ID" value="BBK21561.1"/>
    <property type="molecule type" value="Genomic_DNA"/>
</dbReference>
<dbReference type="InterPro" id="IPR001034">
    <property type="entry name" value="DeoR_HTH"/>
</dbReference>